<proteinExistence type="inferred from homology"/>
<reference evidence="11" key="1">
    <citation type="journal article" date="2009" name="BMC Bioinformatics">
        <title>The Mycoplasma conjunctivae genome sequencing, annotation and analysis.</title>
        <authorList>
            <person name="Calderon-Copete S.P."/>
            <person name="Wigger G."/>
            <person name="Wunderlin C."/>
            <person name="Schmidheini T."/>
            <person name="Frey J."/>
            <person name="Quail M.A."/>
            <person name="Falquet L."/>
        </authorList>
    </citation>
    <scope>NUCLEOTIDE SEQUENCE [LARGE SCALE GENOMIC DNA]</scope>
    <source>
        <strain evidence="11">ATCC 25834 / NCTC 10147 / HRC/581</strain>
    </source>
</reference>
<evidence type="ECO:0000256" key="3">
    <source>
        <dbReference type="ARBA" id="ARBA00022741"/>
    </source>
</evidence>
<feature type="binding site" evidence="8">
    <location>
        <begin position="198"/>
        <end position="202"/>
    </location>
    <ligand>
        <name>ATP</name>
        <dbReference type="ChEBI" id="CHEBI:30616"/>
    </ligand>
</feature>
<comment type="subunit">
    <text evidence="8">Homodimer.</text>
</comment>
<dbReference type="PRINTS" id="PR01039">
    <property type="entry name" value="TRNASYNTHTRP"/>
</dbReference>
<keyword evidence="11" id="KW-1185">Reference proteome</keyword>
<gene>
    <name evidence="8 10" type="primary">trpS</name>
    <name evidence="10" type="ordered locus">MCJ_006680</name>
</gene>
<dbReference type="InterPro" id="IPR014729">
    <property type="entry name" value="Rossmann-like_a/b/a_fold"/>
</dbReference>
<dbReference type="Pfam" id="PF00579">
    <property type="entry name" value="tRNA-synt_1b"/>
    <property type="match status" value="1"/>
</dbReference>
<comment type="subcellular location">
    <subcellularLocation>
        <location evidence="8">Cytoplasm</location>
    </subcellularLocation>
</comment>
<dbReference type="Proteomes" id="UP000001491">
    <property type="component" value="Chromosome"/>
</dbReference>
<dbReference type="HAMAP" id="MF_00140_B">
    <property type="entry name" value="Trp_tRNA_synth_B"/>
    <property type="match status" value="1"/>
</dbReference>
<comment type="function">
    <text evidence="8">Catalyzes the attachment of tryptophan to tRNA(Trp).</text>
</comment>
<dbReference type="Gene3D" id="3.40.50.620">
    <property type="entry name" value="HUPs"/>
    <property type="match status" value="1"/>
</dbReference>
<dbReference type="eggNOG" id="COG0180">
    <property type="taxonomic scope" value="Bacteria"/>
</dbReference>
<dbReference type="InterPro" id="IPR050203">
    <property type="entry name" value="Trp-tRNA_synthetase"/>
</dbReference>
<keyword evidence="2 8" id="KW-0436">Ligase</keyword>
<evidence type="ECO:0000256" key="8">
    <source>
        <dbReference type="HAMAP-Rule" id="MF_00140"/>
    </source>
</evidence>
<accession>C5J799</accession>
<keyword evidence="4 8" id="KW-0067">ATP-binding</keyword>
<dbReference type="SUPFAM" id="SSF52374">
    <property type="entry name" value="Nucleotidylyl transferase"/>
    <property type="match status" value="1"/>
</dbReference>
<comment type="similarity">
    <text evidence="1 8 9">Belongs to the class-I aminoacyl-tRNA synthetase family.</text>
</comment>
<dbReference type="CDD" id="cd00806">
    <property type="entry name" value="TrpRS_core"/>
    <property type="match status" value="1"/>
</dbReference>
<evidence type="ECO:0000256" key="1">
    <source>
        <dbReference type="ARBA" id="ARBA00005594"/>
    </source>
</evidence>
<evidence type="ECO:0000256" key="5">
    <source>
        <dbReference type="ARBA" id="ARBA00022917"/>
    </source>
</evidence>
<name>C5J799_MESCH</name>
<evidence type="ECO:0000256" key="2">
    <source>
        <dbReference type="ARBA" id="ARBA00022598"/>
    </source>
</evidence>
<feature type="short sequence motif" description="'KMSKS' region" evidence="8">
    <location>
        <begin position="198"/>
        <end position="202"/>
    </location>
</feature>
<dbReference type="InterPro" id="IPR002305">
    <property type="entry name" value="aa-tRNA-synth_Ic"/>
</dbReference>
<dbReference type="KEGG" id="mco:MCJ_006680"/>
<keyword evidence="5 8" id="KW-0648">Protein biosynthesis</keyword>
<feature type="binding site" evidence="8">
    <location>
        <position position="138"/>
    </location>
    <ligand>
        <name>L-tryptophan</name>
        <dbReference type="ChEBI" id="CHEBI:57912"/>
    </ligand>
</feature>
<dbReference type="PANTHER" id="PTHR43766">
    <property type="entry name" value="TRYPTOPHAN--TRNA LIGASE, MITOCHONDRIAL"/>
    <property type="match status" value="1"/>
</dbReference>
<comment type="catalytic activity">
    <reaction evidence="7 8">
        <text>tRNA(Trp) + L-tryptophan + ATP = L-tryptophyl-tRNA(Trp) + AMP + diphosphate + H(+)</text>
        <dbReference type="Rhea" id="RHEA:24080"/>
        <dbReference type="Rhea" id="RHEA-COMP:9671"/>
        <dbReference type="Rhea" id="RHEA-COMP:9705"/>
        <dbReference type="ChEBI" id="CHEBI:15378"/>
        <dbReference type="ChEBI" id="CHEBI:30616"/>
        <dbReference type="ChEBI" id="CHEBI:33019"/>
        <dbReference type="ChEBI" id="CHEBI:57912"/>
        <dbReference type="ChEBI" id="CHEBI:78442"/>
        <dbReference type="ChEBI" id="CHEBI:78535"/>
        <dbReference type="ChEBI" id="CHEBI:456215"/>
        <dbReference type="EC" id="6.1.1.2"/>
    </reaction>
</comment>
<evidence type="ECO:0000256" key="9">
    <source>
        <dbReference type="RuleBase" id="RU363036"/>
    </source>
</evidence>
<feature type="short sequence motif" description="'HIGH' region" evidence="8">
    <location>
        <begin position="11"/>
        <end position="19"/>
    </location>
</feature>
<dbReference type="InterPro" id="IPR024109">
    <property type="entry name" value="Trp-tRNA-ligase_bac-type"/>
</dbReference>
<dbReference type="GO" id="GO:0004830">
    <property type="term" value="F:tryptophan-tRNA ligase activity"/>
    <property type="evidence" value="ECO:0007669"/>
    <property type="project" value="UniProtKB-UniRule"/>
</dbReference>
<sequence length="328" mass="36960">MKYRLVSGITATGNLTLGNYLGSIKPSLSVQDNYDSFIFVADLHALTIEIDPKELRENRKNIMAFYLACGINPQKSTIFFQSDVSEHSELYWLLQSRTTIGELSRMTQFKDKSKIQEGNKTEKVPTGLLVYPVLMAADILLYNPRYVTVGADQLQHLELTRNIAVRFNNKYNADFILPEPIVSKVATKIMSLTEPTKKMSKSTNQPNSAIFLLDDPQVAYKKIQKAVTDSENKVYFDQANKPGISNLISIYAGLTEKTIDEIVFEFEGKNYGEFKEAVGKVVSEFLKDLQEKFYKNLLTVDQVAKSGAEKARKIASINLKNLKDKIGV</sequence>
<dbReference type="GO" id="GO:0005524">
    <property type="term" value="F:ATP binding"/>
    <property type="evidence" value="ECO:0007669"/>
    <property type="project" value="UniProtKB-UniRule"/>
</dbReference>
<dbReference type="InterPro" id="IPR002306">
    <property type="entry name" value="Trp-tRNA-ligase"/>
</dbReference>
<dbReference type="HOGENOM" id="CLU_029244_1_1_14"/>
<keyword evidence="8" id="KW-0963">Cytoplasm</keyword>
<dbReference type="FunFam" id="1.10.240.10:FF:000002">
    <property type="entry name" value="Tryptophan--tRNA ligase"/>
    <property type="match status" value="1"/>
</dbReference>
<organism evidence="10 11">
    <name type="scientific">Mesomycoplasma conjunctivae (strain ATCC 25834 / NCTC 10147 / HRC/581)</name>
    <name type="common">Mycoplasma conjunctivae</name>
    <dbReference type="NCBI Taxonomy" id="572263"/>
    <lineage>
        <taxon>Bacteria</taxon>
        <taxon>Bacillati</taxon>
        <taxon>Mycoplasmatota</taxon>
        <taxon>Mycoplasmoidales</taxon>
        <taxon>Metamycoplasmataceae</taxon>
        <taxon>Mesomycoplasma</taxon>
    </lineage>
</organism>
<evidence type="ECO:0000313" key="11">
    <source>
        <dbReference type="Proteomes" id="UP000001491"/>
    </source>
</evidence>
<feature type="binding site" evidence="8">
    <location>
        <begin position="18"/>
        <end position="19"/>
    </location>
    <ligand>
        <name>ATP</name>
        <dbReference type="ChEBI" id="CHEBI:30616"/>
    </ligand>
</feature>
<feature type="binding site" evidence="8">
    <location>
        <begin position="150"/>
        <end position="152"/>
    </location>
    <ligand>
        <name>ATP</name>
        <dbReference type="ChEBI" id="CHEBI:30616"/>
    </ligand>
</feature>
<dbReference type="AlphaFoldDB" id="C5J799"/>
<protein>
    <recommendedName>
        <fullName evidence="8">Tryptophan--tRNA ligase</fullName>
        <ecNumber evidence="8">6.1.1.2</ecNumber>
    </recommendedName>
    <alternativeName>
        <fullName evidence="8">Tryptophanyl-tRNA synthetase</fullName>
        <shortName evidence="8">TrpRS</shortName>
    </alternativeName>
</protein>
<feature type="binding site" evidence="8">
    <location>
        <begin position="10"/>
        <end position="12"/>
    </location>
    <ligand>
        <name>ATP</name>
        <dbReference type="ChEBI" id="CHEBI:30616"/>
    </ligand>
</feature>
<dbReference type="GO" id="GO:0006436">
    <property type="term" value="P:tryptophanyl-tRNA aminoacylation"/>
    <property type="evidence" value="ECO:0007669"/>
    <property type="project" value="UniProtKB-UniRule"/>
</dbReference>
<feature type="binding site" evidence="8">
    <location>
        <position position="189"/>
    </location>
    <ligand>
        <name>ATP</name>
        <dbReference type="ChEBI" id="CHEBI:30616"/>
    </ligand>
</feature>
<evidence type="ECO:0000256" key="7">
    <source>
        <dbReference type="ARBA" id="ARBA00049929"/>
    </source>
</evidence>
<evidence type="ECO:0000313" key="10">
    <source>
        <dbReference type="EMBL" id="CAT05362.1"/>
    </source>
</evidence>
<evidence type="ECO:0000256" key="6">
    <source>
        <dbReference type="ARBA" id="ARBA00023146"/>
    </source>
</evidence>
<dbReference type="EC" id="6.1.1.2" evidence="8"/>
<keyword evidence="3 8" id="KW-0547">Nucleotide-binding</keyword>
<keyword evidence="6 8" id="KW-0030">Aminoacyl-tRNA synthetase</keyword>
<dbReference type="GO" id="GO:0005829">
    <property type="term" value="C:cytosol"/>
    <property type="evidence" value="ECO:0007669"/>
    <property type="project" value="TreeGrafter"/>
</dbReference>
<evidence type="ECO:0000256" key="4">
    <source>
        <dbReference type="ARBA" id="ARBA00022840"/>
    </source>
</evidence>
<dbReference type="Gene3D" id="1.10.240.10">
    <property type="entry name" value="Tyrosyl-Transfer RNA Synthetase"/>
    <property type="match status" value="1"/>
</dbReference>
<dbReference type="PANTHER" id="PTHR43766:SF1">
    <property type="entry name" value="TRYPTOPHAN--TRNA LIGASE, MITOCHONDRIAL"/>
    <property type="match status" value="1"/>
</dbReference>
<dbReference type="NCBIfam" id="TIGR00233">
    <property type="entry name" value="trpS"/>
    <property type="match status" value="1"/>
</dbReference>
<dbReference type="EMBL" id="FM864216">
    <property type="protein sequence ID" value="CAT05362.1"/>
    <property type="molecule type" value="Genomic_DNA"/>
</dbReference>